<comment type="subcellular location">
    <subcellularLocation>
        <location evidence="1">Nucleus</location>
    </subcellularLocation>
</comment>
<dbReference type="InterPro" id="IPR044822">
    <property type="entry name" value="Myb_DNA-bind_4"/>
</dbReference>
<keyword evidence="5" id="KW-0539">Nucleus</keyword>
<evidence type="ECO:0000256" key="4">
    <source>
        <dbReference type="ARBA" id="ARBA00023163"/>
    </source>
</evidence>
<evidence type="ECO:0000256" key="5">
    <source>
        <dbReference type="ARBA" id="ARBA00023242"/>
    </source>
</evidence>
<evidence type="ECO:0000259" key="6">
    <source>
        <dbReference type="Pfam" id="PF13837"/>
    </source>
</evidence>
<gene>
    <name evidence="7" type="ORF">Scep_015325</name>
</gene>
<comment type="caution">
    <text evidence="7">The sequence shown here is derived from an EMBL/GenBank/DDBJ whole genome shotgun (WGS) entry which is preliminary data.</text>
</comment>
<keyword evidence="2" id="KW-0805">Transcription regulation</keyword>
<dbReference type="PANTHER" id="PTHR21654">
    <property type="entry name" value="FI21293P1"/>
    <property type="match status" value="1"/>
</dbReference>
<reference evidence="7 8" key="1">
    <citation type="submission" date="2024-01" db="EMBL/GenBank/DDBJ databases">
        <title>Genome assemblies of Stephania.</title>
        <authorList>
            <person name="Yang L."/>
        </authorList>
    </citation>
    <scope>NUCLEOTIDE SEQUENCE [LARGE SCALE GENOMIC DNA]</scope>
    <source>
        <strain evidence="7">JXDWG</strain>
        <tissue evidence="7">Leaf</tissue>
    </source>
</reference>
<sequence length="309" mass="36205">MSRIMAEEHGYQRSGKKCKEKFENLYKYYKKTKASKVGRSEGKNYRFFRQLEALYGETSDPAISASNNLQFTQTTSNNNVNIFNEKPNDQLTSTSLNSSELETSSSECQQNGHIVDAFMEIDNETRMTMKQNDISGRRRKKRKWKLKASEFIASEMNRAFEIQEAWFERMVSALEHKEQEMQSRREKWRLREAAKREEECRFWANEHAWIKTRYVLVEDMLQKFMVKDLGGMDVETKKQSNEDINVENAQYHKHGGFEGICPNIQHFDFVLNREHRAVGLHPNFDGLSSHANESTAAHDSESCFQHLMN</sequence>
<dbReference type="AlphaFoldDB" id="A0AAP0J2Y6"/>
<evidence type="ECO:0000313" key="8">
    <source>
        <dbReference type="Proteomes" id="UP001419268"/>
    </source>
</evidence>
<evidence type="ECO:0000256" key="1">
    <source>
        <dbReference type="ARBA" id="ARBA00004123"/>
    </source>
</evidence>
<dbReference type="Proteomes" id="UP001419268">
    <property type="component" value="Unassembled WGS sequence"/>
</dbReference>
<keyword evidence="4" id="KW-0804">Transcription</keyword>
<dbReference type="GO" id="GO:0006355">
    <property type="term" value="P:regulation of DNA-templated transcription"/>
    <property type="evidence" value="ECO:0007669"/>
    <property type="project" value="UniProtKB-ARBA"/>
</dbReference>
<name>A0AAP0J2Y6_9MAGN</name>
<evidence type="ECO:0000313" key="7">
    <source>
        <dbReference type="EMBL" id="KAK9126479.1"/>
    </source>
</evidence>
<accession>A0AAP0J2Y6</accession>
<dbReference type="EMBL" id="JBBNAG010000006">
    <property type="protein sequence ID" value="KAK9126479.1"/>
    <property type="molecule type" value="Genomic_DNA"/>
</dbReference>
<evidence type="ECO:0000256" key="2">
    <source>
        <dbReference type="ARBA" id="ARBA00023015"/>
    </source>
</evidence>
<proteinExistence type="predicted"/>
<feature type="domain" description="Myb/SANT-like DNA-binding" evidence="6">
    <location>
        <begin position="1"/>
        <end position="54"/>
    </location>
</feature>
<keyword evidence="8" id="KW-1185">Reference proteome</keyword>
<dbReference type="GO" id="GO:0003677">
    <property type="term" value="F:DNA binding"/>
    <property type="evidence" value="ECO:0007669"/>
    <property type="project" value="UniProtKB-KW"/>
</dbReference>
<organism evidence="7 8">
    <name type="scientific">Stephania cephalantha</name>
    <dbReference type="NCBI Taxonomy" id="152367"/>
    <lineage>
        <taxon>Eukaryota</taxon>
        <taxon>Viridiplantae</taxon>
        <taxon>Streptophyta</taxon>
        <taxon>Embryophyta</taxon>
        <taxon>Tracheophyta</taxon>
        <taxon>Spermatophyta</taxon>
        <taxon>Magnoliopsida</taxon>
        <taxon>Ranunculales</taxon>
        <taxon>Menispermaceae</taxon>
        <taxon>Menispermoideae</taxon>
        <taxon>Cissampelideae</taxon>
        <taxon>Stephania</taxon>
    </lineage>
</organism>
<dbReference type="Gene3D" id="1.10.10.60">
    <property type="entry name" value="Homeodomain-like"/>
    <property type="match status" value="1"/>
</dbReference>
<dbReference type="GO" id="GO:0005634">
    <property type="term" value="C:nucleus"/>
    <property type="evidence" value="ECO:0007669"/>
    <property type="project" value="UniProtKB-SubCell"/>
</dbReference>
<protein>
    <recommendedName>
        <fullName evidence="6">Myb/SANT-like DNA-binding domain-containing protein</fullName>
    </recommendedName>
</protein>
<dbReference type="PANTHER" id="PTHR21654:SF107">
    <property type="entry name" value="TRIHELIX TRANSCRIPTION FACTOR PTL-LIKE"/>
    <property type="match status" value="1"/>
</dbReference>
<keyword evidence="3" id="KW-0238">DNA-binding</keyword>
<evidence type="ECO:0000256" key="3">
    <source>
        <dbReference type="ARBA" id="ARBA00023125"/>
    </source>
</evidence>
<dbReference type="Pfam" id="PF13837">
    <property type="entry name" value="Myb_DNA-bind_4"/>
    <property type="match status" value="1"/>
</dbReference>